<proteinExistence type="predicted"/>
<name>A0ABN9VHI0_9DINO</name>
<sequence length="132" mass="14638">MADSLGSEKSGGGSRQRFGDADQLREVLSRHVSKPSWIKYGTKPGSDKCQQTILDNADLLKDLESLSPNLSFNQEPTKRALEAVVRDKFTATSSEAIESWSEDELGGHRELVRGARKRFQGVNQDEDEVEEG</sequence>
<evidence type="ECO:0000313" key="3">
    <source>
        <dbReference type="Proteomes" id="UP001189429"/>
    </source>
</evidence>
<evidence type="ECO:0000313" key="2">
    <source>
        <dbReference type="EMBL" id="CAK0872632.1"/>
    </source>
</evidence>
<reference evidence="2" key="1">
    <citation type="submission" date="2023-10" db="EMBL/GenBank/DDBJ databases">
        <authorList>
            <person name="Chen Y."/>
            <person name="Shah S."/>
            <person name="Dougan E. K."/>
            <person name="Thang M."/>
            <person name="Chan C."/>
        </authorList>
    </citation>
    <scope>NUCLEOTIDE SEQUENCE [LARGE SCALE GENOMIC DNA]</scope>
</reference>
<organism evidence="2 3">
    <name type="scientific">Prorocentrum cordatum</name>
    <dbReference type="NCBI Taxonomy" id="2364126"/>
    <lineage>
        <taxon>Eukaryota</taxon>
        <taxon>Sar</taxon>
        <taxon>Alveolata</taxon>
        <taxon>Dinophyceae</taxon>
        <taxon>Prorocentrales</taxon>
        <taxon>Prorocentraceae</taxon>
        <taxon>Prorocentrum</taxon>
    </lineage>
</organism>
<protein>
    <submittedName>
        <fullName evidence="2">Uncharacterized protein</fullName>
    </submittedName>
</protein>
<evidence type="ECO:0000256" key="1">
    <source>
        <dbReference type="SAM" id="MobiDB-lite"/>
    </source>
</evidence>
<dbReference type="EMBL" id="CAUYUJ010017183">
    <property type="protein sequence ID" value="CAK0872632.1"/>
    <property type="molecule type" value="Genomic_DNA"/>
</dbReference>
<dbReference type="Proteomes" id="UP001189429">
    <property type="component" value="Unassembled WGS sequence"/>
</dbReference>
<accession>A0ABN9VHI0</accession>
<gene>
    <name evidence="2" type="ORF">PCOR1329_LOCUS58036</name>
</gene>
<keyword evidence="3" id="KW-1185">Reference proteome</keyword>
<comment type="caution">
    <text evidence="2">The sequence shown here is derived from an EMBL/GenBank/DDBJ whole genome shotgun (WGS) entry which is preliminary data.</text>
</comment>
<feature type="region of interest" description="Disordered" evidence="1">
    <location>
        <begin position="1"/>
        <end position="22"/>
    </location>
</feature>